<dbReference type="AlphaFoldDB" id="A0A1S7DPZ6"/>
<dbReference type="Proteomes" id="UP000189883">
    <property type="component" value="Chromosome"/>
</dbReference>
<gene>
    <name evidence="1" type="ORF">AB406_0229</name>
</gene>
<dbReference type="InterPro" id="IPR041657">
    <property type="entry name" value="HTH_17"/>
</dbReference>
<proteinExistence type="predicted"/>
<dbReference type="EMBL" id="CP011859">
    <property type="protein sequence ID" value="AQY21192.1"/>
    <property type="molecule type" value="Genomic_DNA"/>
</dbReference>
<reference evidence="1 2" key="1">
    <citation type="submission" date="2015-06" db="EMBL/GenBank/DDBJ databases">
        <title>R. anatipestifer strain HXb2 is the most virulent strain so far, and the genome sequence would help us uncover the pathogenesis.</title>
        <authorList>
            <person name="Hu Q."/>
            <person name="Qi J."/>
            <person name="Bo H."/>
            <person name="Liu G."/>
            <person name="Tao M."/>
            <person name="Ding Y."/>
            <person name="Xue Y."/>
        </authorList>
    </citation>
    <scope>NUCLEOTIDE SEQUENCE [LARGE SCALE GENOMIC DNA]</scope>
    <source>
        <strain evidence="1 2">HXb2</strain>
    </source>
</reference>
<dbReference type="RefSeq" id="WP_079206387.1">
    <property type="nucleotide sequence ID" value="NZ_CP011859.1"/>
</dbReference>
<name>A0A1S7DPZ6_RIEAN</name>
<dbReference type="GO" id="GO:0003677">
    <property type="term" value="F:DNA binding"/>
    <property type="evidence" value="ECO:0007669"/>
    <property type="project" value="InterPro"/>
</dbReference>
<sequence length="191" mass="22348">MGFSKLKIPKICEFCQKPFEAKTITTRFCSHSCADKSSKARKKQERELQKKEKVLEKYTDKIAILQHREFISVSEAVVLFGVSKSTIHRLIKQEIIRSVNLGERLTRINKLELEKLFSPIIIKENSEKQEKEFPKKYEKEDCYTLSEISKKFGANPSTVNSIIERYKIPKEKIGNFVYVPKSKIDKIFIRQ</sequence>
<dbReference type="Pfam" id="PF12728">
    <property type="entry name" value="HTH_17"/>
    <property type="match status" value="1"/>
</dbReference>
<evidence type="ECO:0000313" key="1">
    <source>
        <dbReference type="EMBL" id="AQY21192.1"/>
    </source>
</evidence>
<evidence type="ECO:0000313" key="2">
    <source>
        <dbReference type="Proteomes" id="UP000189883"/>
    </source>
</evidence>
<organism evidence="1 2">
    <name type="scientific">Riemerella anatipestifer</name>
    <name type="common">Moraxella anatipestifer</name>
    <dbReference type="NCBI Taxonomy" id="34085"/>
    <lineage>
        <taxon>Bacteria</taxon>
        <taxon>Pseudomonadati</taxon>
        <taxon>Bacteroidota</taxon>
        <taxon>Flavobacteriia</taxon>
        <taxon>Flavobacteriales</taxon>
        <taxon>Weeksellaceae</taxon>
        <taxon>Riemerella</taxon>
    </lineage>
</organism>
<dbReference type="InterPro" id="IPR010093">
    <property type="entry name" value="SinI_DNA-bd"/>
</dbReference>
<dbReference type="NCBIfam" id="TIGR01764">
    <property type="entry name" value="excise"/>
    <property type="match status" value="1"/>
</dbReference>
<accession>A0A1S7DPZ6</accession>
<protein>
    <submittedName>
        <fullName evidence="1">DNA binding domain, excisionase family</fullName>
    </submittedName>
</protein>